<dbReference type="InterPro" id="IPR037185">
    <property type="entry name" value="EmrE-like"/>
</dbReference>
<comment type="subcellular location">
    <subcellularLocation>
        <location evidence="1 9">Cell membrane</location>
        <topology evidence="1 9">Multi-pass membrane protein</topology>
    </subcellularLocation>
</comment>
<comment type="caution">
    <text evidence="11">The sequence shown here is derived from an EMBL/GenBank/DDBJ whole genome shotgun (WGS) entry which is preliminary data.</text>
</comment>
<dbReference type="RefSeq" id="WP_133881742.1">
    <property type="nucleotide sequence ID" value="NZ_MWIN01000044.1"/>
</dbReference>
<dbReference type="Gene3D" id="1.10.3730.20">
    <property type="match status" value="1"/>
</dbReference>
<evidence type="ECO:0000313" key="12">
    <source>
        <dbReference type="Proteomes" id="UP000295341"/>
    </source>
</evidence>
<evidence type="ECO:0000256" key="2">
    <source>
        <dbReference type="ARBA" id="ARBA00022448"/>
    </source>
</evidence>
<feature type="transmembrane region" description="Helical" evidence="10">
    <location>
        <begin position="28"/>
        <end position="51"/>
    </location>
</feature>
<evidence type="ECO:0000256" key="8">
    <source>
        <dbReference type="ARBA" id="ARBA00039168"/>
    </source>
</evidence>
<feature type="transmembrane region" description="Helical" evidence="10">
    <location>
        <begin position="58"/>
        <end position="79"/>
    </location>
</feature>
<evidence type="ECO:0000256" key="5">
    <source>
        <dbReference type="ARBA" id="ARBA00022989"/>
    </source>
</evidence>
<organism evidence="11 12">
    <name type="scientific">Panacagrimonas perspica</name>
    <dbReference type="NCBI Taxonomy" id="381431"/>
    <lineage>
        <taxon>Bacteria</taxon>
        <taxon>Pseudomonadati</taxon>
        <taxon>Pseudomonadota</taxon>
        <taxon>Gammaproteobacteria</taxon>
        <taxon>Nevskiales</taxon>
        <taxon>Nevskiaceae</taxon>
        <taxon>Panacagrimonas</taxon>
    </lineage>
</organism>
<dbReference type="Pfam" id="PF00893">
    <property type="entry name" value="Multi_Drug_Res"/>
    <property type="match status" value="1"/>
</dbReference>
<dbReference type="GO" id="GO:0005886">
    <property type="term" value="C:plasma membrane"/>
    <property type="evidence" value="ECO:0007669"/>
    <property type="project" value="UniProtKB-SubCell"/>
</dbReference>
<gene>
    <name evidence="11" type="ORF">DFR24_2527</name>
</gene>
<name>A0A4S3JYT0_9GAMM</name>
<keyword evidence="5 10" id="KW-1133">Transmembrane helix</keyword>
<keyword evidence="2" id="KW-0813">Transport</keyword>
<keyword evidence="4 9" id="KW-0812">Transmembrane</keyword>
<dbReference type="Proteomes" id="UP000295341">
    <property type="component" value="Unassembled WGS sequence"/>
</dbReference>
<dbReference type="GO" id="GO:1990961">
    <property type="term" value="P:xenobiotic detoxification by transmembrane export across the plasma membrane"/>
    <property type="evidence" value="ECO:0007669"/>
    <property type="project" value="UniProtKB-ARBA"/>
</dbReference>
<evidence type="ECO:0000256" key="1">
    <source>
        <dbReference type="ARBA" id="ARBA00004651"/>
    </source>
</evidence>
<dbReference type="OrthoDB" id="9808638at2"/>
<dbReference type="PANTHER" id="PTHR30561">
    <property type="entry name" value="SMR FAMILY PROTON-DEPENDENT DRUG EFFLUX TRANSPORTER SUGE"/>
    <property type="match status" value="1"/>
</dbReference>
<dbReference type="EMBL" id="SOBT01000009">
    <property type="protein sequence ID" value="TDU28162.1"/>
    <property type="molecule type" value="Genomic_DNA"/>
</dbReference>
<keyword evidence="6 10" id="KW-0472">Membrane</keyword>
<evidence type="ECO:0000256" key="4">
    <source>
        <dbReference type="ARBA" id="ARBA00022692"/>
    </source>
</evidence>
<sequence length="107" mass="10790">MTSWIILGLAGLLEVVFAVALKQSRGLSHLPMAVLAGIAMLCSLTLLALAMRSIPVSAAYAIWTGIGAVGTVVAGILLFGEAASVLRVTSLSLILAGMVGLKLGADA</sequence>
<accession>A0A4S3JYT0</accession>
<evidence type="ECO:0000256" key="3">
    <source>
        <dbReference type="ARBA" id="ARBA00022475"/>
    </source>
</evidence>
<evidence type="ECO:0000256" key="7">
    <source>
        <dbReference type="ARBA" id="ARBA00038151"/>
    </source>
</evidence>
<keyword evidence="3" id="KW-1003">Cell membrane</keyword>
<dbReference type="SUPFAM" id="SSF103481">
    <property type="entry name" value="Multidrug resistance efflux transporter EmrE"/>
    <property type="match status" value="1"/>
</dbReference>
<evidence type="ECO:0000256" key="9">
    <source>
        <dbReference type="RuleBase" id="RU003942"/>
    </source>
</evidence>
<dbReference type="InterPro" id="IPR045324">
    <property type="entry name" value="Small_multidrug_res"/>
</dbReference>
<proteinExistence type="inferred from homology"/>
<dbReference type="FunFam" id="1.10.3730.20:FF:000001">
    <property type="entry name" value="Quaternary ammonium compound resistance transporter SugE"/>
    <property type="match status" value="1"/>
</dbReference>
<evidence type="ECO:0000313" key="11">
    <source>
        <dbReference type="EMBL" id="TDU28162.1"/>
    </source>
</evidence>
<protein>
    <recommendedName>
        <fullName evidence="8">Guanidinium exporter</fullName>
    </recommendedName>
</protein>
<dbReference type="GO" id="GO:0022857">
    <property type="term" value="F:transmembrane transporter activity"/>
    <property type="evidence" value="ECO:0007669"/>
    <property type="project" value="InterPro"/>
</dbReference>
<dbReference type="InterPro" id="IPR000390">
    <property type="entry name" value="Small_drug/metabolite_transptr"/>
</dbReference>
<dbReference type="PANTHER" id="PTHR30561:SF0">
    <property type="entry name" value="GUANIDINIUM EXPORTER"/>
    <property type="match status" value="1"/>
</dbReference>
<keyword evidence="12" id="KW-1185">Reference proteome</keyword>
<comment type="similarity">
    <text evidence="7">Belongs to the drug/metabolite transporter (DMT) superfamily. Small multidrug resistance (SMR) (TC 2.A.7.1) family. Gdx/SugE subfamily.</text>
</comment>
<dbReference type="AlphaFoldDB" id="A0A4S3JYT0"/>
<evidence type="ECO:0000256" key="6">
    <source>
        <dbReference type="ARBA" id="ARBA00023136"/>
    </source>
</evidence>
<reference evidence="11 12" key="1">
    <citation type="submission" date="2019-03" db="EMBL/GenBank/DDBJ databases">
        <title>Genomic Encyclopedia of Type Strains, Phase IV (KMG-IV): sequencing the most valuable type-strain genomes for metagenomic binning, comparative biology and taxonomic classification.</title>
        <authorList>
            <person name="Goeker M."/>
        </authorList>
    </citation>
    <scope>NUCLEOTIDE SEQUENCE [LARGE SCALE GENOMIC DNA]</scope>
    <source>
        <strain evidence="11 12">DSM 26377</strain>
    </source>
</reference>
<evidence type="ECO:0000256" key="10">
    <source>
        <dbReference type="SAM" id="Phobius"/>
    </source>
</evidence>